<dbReference type="SUPFAM" id="SSF48452">
    <property type="entry name" value="TPR-like"/>
    <property type="match status" value="3"/>
</dbReference>
<dbReference type="SMART" id="SM00220">
    <property type="entry name" value="S_TKc"/>
    <property type="match status" value="1"/>
</dbReference>
<accession>A0A4V3DMF1</accession>
<comment type="caution">
    <text evidence="8">The sequence shown here is derived from an EMBL/GenBank/DDBJ whole genome shotgun (WGS) entry which is preliminary data.</text>
</comment>
<dbReference type="OrthoDB" id="9783151at2"/>
<dbReference type="InterPro" id="IPR011009">
    <property type="entry name" value="Kinase-like_dom_sf"/>
</dbReference>
<dbReference type="Proteomes" id="UP000295293">
    <property type="component" value="Unassembled WGS sequence"/>
</dbReference>
<dbReference type="Gene3D" id="3.30.200.20">
    <property type="entry name" value="Phosphorylase Kinase, domain 1"/>
    <property type="match status" value="1"/>
</dbReference>
<organism evidence="8 9">
    <name type="scientific">Tahibacter aquaticus</name>
    <dbReference type="NCBI Taxonomy" id="520092"/>
    <lineage>
        <taxon>Bacteria</taxon>
        <taxon>Pseudomonadati</taxon>
        <taxon>Pseudomonadota</taxon>
        <taxon>Gammaproteobacteria</taxon>
        <taxon>Lysobacterales</taxon>
        <taxon>Rhodanobacteraceae</taxon>
        <taxon>Tahibacter</taxon>
    </lineage>
</organism>
<proteinExistence type="predicted"/>
<dbReference type="PANTHER" id="PTHR43289:SF34">
    <property type="entry name" value="SERINE_THREONINE-PROTEIN KINASE YBDM-RELATED"/>
    <property type="match status" value="1"/>
</dbReference>
<keyword evidence="1" id="KW-0808">Transferase</keyword>
<dbReference type="SMART" id="SM00028">
    <property type="entry name" value="TPR"/>
    <property type="match status" value="9"/>
</dbReference>
<feature type="binding site" evidence="5">
    <location>
        <position position="110"/>
    </location>
    <ligand>
        <name>ATP</name>
        <dbReference type="ChEBI" id="CHEBI:30616"/>
    </ligand>
</feature>
<dbReference type="Pfam" id="PF13424">
    <property type="entry name" value="TPR_12"/>
    <property type="match status" value="3"/>
</dbReference>
<dbReference type="AlphaFoldDB" id="A0A4V3DMF1"/>
<dbReference type="EMBL" id="SNZH01000006">
    <property type="protein sequence ID" value="TDR44110.1"/>
    <property type="molecule type" value="Genomic_DNA"/>
</dbReference>
<dbReference type="SUPFAM" id="SSF56112">
    <property type="entry name" value="Protein kinase-like (PK-like)"/>
    <property type="match status" value="1"/>
</dbReference>
<dbReference type="CDD" id="cd14014">
    <property type="entry name" value="STKc_PknB_like"/>
    <property type="match status" value="1"/>
</dbReference>
<keyword evidence="9" id="KW-1185">Reference proteome</keyword>
<dbReference type="Gene3D" id="1.25.40.10">
    <property type="entry name" value="Tetratricopeptide repeat domain"/>
    <property type="match status" value="3"/>
</dbReference>
<dbReference type="InterPro" id="IPR017441">
    <property type="entry name" value="Protein_kinase_ATP_BS"/>
</dbReference>
<dbReference type="Gene3D" id="1.10.510.10">
    <property type="entry name" value="Transferase(Phosphotransferase) domain 1"/>
    <property type="match status" value="1"/>
</dbReference>
<dbReference type="InterPro" id="IPR008271">
    <property type="entry name" value="Ser/Thr_kinase_AS"/>
</dbReference>
<dbReference type="PROSITE" id="PS00108">
    <property type="entry name" value="PROTEIN_KINASE_ST"/>
    <property type="match status" value="1"/>
</dbReference>
<protein>
    <submittedName>
        <fullName evidence="8">Serine/threonine-protein kinase</fullName>
    </submittedName>
</protein>
<evidence type="ECO:0000259" key="7">
    <source>
        <dbReference type="PROSITE" id="PS50011"/>
    </source>
</evidence>
<reference evidence="8 9" key="1">
    <citation type="submission" date="2019-03" db="EMBL/GenBank/DDBJ databases">
        <title>Genomic Encyclopedia of Type Strains, Phase IV (KMG-IV): sequencing the most valuable type-strain genomes for metagenomic binning, comparative biology and taxonomic classification.</title>
        <authorList>
            <person name="Goeker M."/>
        </authorList>
    </citation>
    <scope>NUCLEOTIDE SEQUENCE [LARGE SCALE GENOMIC DNA]</scope>
    <source>
        <strain evidence="8 9">DSM 21667</strain>
    </source>
</reference>
<evidence type="ECO:0000256" key="6">
    <source>
        <dbReference type="SAM" id="Phobius"/>
    </source>
</evidence>
<dbReference type="InterPro" id="IPR019734">
    <property type="entry name" value="TPR_rpt"/>
</dbReference>
<evidence type="ECO:0000313" key="9">
    <source>
        <dbReference type="Proteomes" id="UP000295293"/>
    </source>
</evidence>
<sequence length="955" mass="103082">MDERERRALDIVRAALDLDPAAAAAAIQQHCGDDAALSARVAALLASAQAVERELDQADAEDPSNAYADALIGSLLGPFRVIERIGRGGMGVVYRAQREPADLRQQVAIKLIRRGYDFDDVHARFLRERRILARLSHANLARFIDGGIAADGRPWFALDYVQGQIITHWCDAQRLDLHGRVALFLDVCSAVDYAHSQLVVHRDLKPGNILVDAQGQVRLLDFGIAGLLHGDAGDTEAPLTALDSRRALTPQYAAPEQFGDEPVGIAADVYSLGMILYELVAGVLPYQVPRHDAQAAGRIAGSAPFLPPLAAIARTTQNLSRSEAQAGRAAHLAARATSASAFRRQVRGDLSRILGRTLEKEPQRRYSSVQRLADDLVAWQQGRAIRGSGPRHAYRLRMFLRRNRLAVALAALAVLALLGGMAAVLLQAQRIEQASRRGAAVQDFLTGLFENAVPGSAASQVPDTRELLARGALRARSELAAQPLLQADLLGVLGRIHVQLSLYDEAEPLLQESIRLYEQAGAGETRQLVDSVYELAYLQRRRNRYEEAQVLLQRGLALNAGRDLAQEARLRNLLGAVLSQRKQLDAGVAQLQQALQLRRQLQQPPGEDVALSLNDLGTTLALGGRAAESLPYLVEAVALNRRLHGPVHVDLGISLSNLGESLRSLGRLDEAEAALRETVAIDAQVFPRPDSVHARHLGNLALVALVRGDGAAAEPPLREALRIRQALYREDDPQIAQTRTNLATALGLQLRYAEAEAVAAQAIAAFDKASGDWRSVTAAALQTRAVALRQLGRPDDAVAAGRRALEIVLAARGEQSPETQRARGALGKSLLVAGRRDEAAPLLREALARSRELLPANHVDLIEREANVAMLDLASGDVTAARAHFEAALRIADTAATAGPPAVLEARLGLAELLAGQGELQASRAQAERIRAAMQARPAADALRQRWDALPSLRP</sequence>
<evidence type="ECO:0000256" key="2">
    <source>
        <dbReference type="ARBA" id="ARBA00022741"/>
    </source>
</evidence>
<keyword evidence="6" id="KW-1133">Transmembrane helix</keyword>
<dbReference type="PROSITE" id="PS00107">
    <property type="entry name" value="PROTEIN_KINASE_ATP"/>
    <property type="match status" value="1"/>
</dbReference>
<feature type="domain" description="Protein kinase" evidence="7">
    <location>
        <begin position="79"/>
        <end position="377"/>
    </location>
</feature>
<keyword evidence="2 5" id="KW-0547">Nucleotide-binding</keyword>
<dbReference type="GO" id="GO:0005524">
    <property type="term" value="F:ATP binding"/>
    <property type="evidence" value="ECO:0007669"/>
    <property type="project" value="UniProtKB-UniRule"/>
</dbReference>
<dbReference type="GO" id="GO:0004674">
    <property type="term" value="F:protein serine/threonine kinase activity"/>
    <property type="evidence" value="ECO:0007669"/>
    <property type="project" value="TreeGrafter"/>
</dbReference>
<keyword evidence="6" id="KW-0472">Membrane</keyword>
<dbReference type="InterPro" id="IPR000719">
    <property type="entry name" value="Prot_kinase_dom"/>
</dbReference>
<dbReference type="RefSeq" id="WP_133818846.1">
    <property type="nucleotide sequence ID" value="NZ_SNZH01000006.1"/>
</dbReference>
<evidence type="ECO:0000256" key="5">
    <source>
        <dbReference type="PROSITE-ProRule" id="PRU10141"/>
    </source>
</evidence>
<keyword evidence="3 8" id="KW-0418">Kinase</keyword>
<keyword evidence="6" id="KW-0812">Transmembrane</keyword>
<evidence type="ECO:0000313" key="8">
    <source>
        <dbReference type="EMBL" id="TDR44110.1"/>
    </source>
</evidence>
<name>A0A4V3DMF1_9GAMM</name>
<evidence type="ECO:0000256" key="4">
    <source>
        <dbReference type="ARBA" id="ARBA00022840"/>
    </source>
</evidence>
<dbReference type="PANTHER" id="PTHR43289">
    <property type="entry name" value="MITOGEN-ACTIVATED PROTEIN KINASE KINASE KINASE 20-RELATED"/>
    <property type="match status" value="1"/>
</dbReference>
<evidence type="ECO:0000256" key="3">
    <source>
        <dbReference type="ARBA" id="ARBA00022777"/>
    </source>
</evidence>
<evidence type="ECO:0000256" key="1">
    <source>
        <dbReference type="ARBA" id="ARBA00022679"/>
    </source>
</evidence>
<feature type="transmembrane region" description="Helical" evidence="6">
    <location>
        <begin position="405"/>
        <end position="426"/>
    </location>
</feature>
<dbReference type="InterPro" id="IPR011990">
    <property type="entry name" value="TPR-like_helical_dom_sf"/>
</dbReference>
<dbReference type="Pfam" id="PF13374">
    <property type="entry name" value="TPR_10"/>
    <property type="match status" value="1"/>
</dbReference>
<dbReference type="PROSITE" id="PS50011">
    <property type="entry name" value="PROTEIN_KINASE_DOM"/>
    <property type="match status" value="1"/>
</dbReference>
<gene>
    <name evidence="8" type="ORF">DFR29_106257</name>
</gene>
<dbReference type="Pfam" id="PF00069">
    <property type="entry name" value="Pkinase"/>
    <property type="match status" value="1"/>
</dbReference>
<keyword evidence="4 5" id="KW-0067">ATP-binding</keyword>